<dbReference type="Gene3D" id="3.30.565.10">
    <property type="entry name" value="Histidine kinase-like ATPase, C-terminal domain"/>
    <property type="match status" value="1"/>
</dbReference>
<dbReference type="GO" id="GO:0000155">
    <property type="term" value="F:phosphorelay sensor kinase activity"/>
    <property type="evidence" value="ECO:0007669"/>
    <property type="project" value="InterPro"/>
</dbReference>
<feature type="transmembrane region" description="Helical" evidence="9">
    <location>
        <begin position="54"/>
        <end position="74"/>
    </location>
</feature>
<feature type="domain" description="Signal transduction histidine kinase subgroup 3 dimerisation and phosphoacceptor" evidence="11">
    <location>
        <begin position="192"/>
        <end position="257"/>
    </location>
</feature>
<dbReference type="PANTHER" id="PTHR24421">
    <property type="entry name" value="NITRATE/NITRITE SENSOR PROTEIN NARX-RELATED"/>
    <property type="match status" value="1"/>
</dbReference>
<proteinExistence type="predicted"/>
<feature type="transmembrane region" description="Helical" evidence="9">
    <location>
        <begin position="80"/>
        <end position="104"/>
    </location>
</feature>
<accession>A0A543E134</accession>
<feature type="transmembrane region" description="Helical" evidence="9">
    <location>
        <begin position="137"/>
        <end position="159"/>
    </location>
</feature>
<evidence type="ECO:0000256" key="3">
    <source>
        <dbReference type="ARBA" id="ARBA00022553"/>
    </source>
</evidence>
<keyword evidence="4" id="KW-0808">Transferase</keyword>
<evidence type="ECO:0000256" key="7">
    <source>
        <dbReference type="ARBA" id="ARBA00022840"/>
    </source>
</evidence>
<dbReference type="Pfam" id="PF07730">
    <property type="entry name" value="HisKA_3"/>
    <property type="match status" value="1"/>
</dbReference>
<keyword evidence="7" id="KW-0067">ATP-binding</keyword>
<feature type="transmembrane region" description="Helical" evidence="9">
    <location>
        <begin position="111"/>
        <end position="131"/>
    </location>
</feature>
<dbReference type="AlphaFoldDB" id="A0A543E134"/>
<dbReference type="Pfam" id="PF02518">
    <property type="entry name" value="HATPase_c"/>
    <property type="match status" value="1"/>
</dbReference>
<name>A0A543E134_9PSEU</name>
<dbReference type="InterPro" id="IPR003594">
    <property type="entry name" value="HATPase_dom"/>
</dbReference>
<evidence type="ECO:0000313" key="12">
    <source>
        <dbReference type="EMBL" id="TQM15301.1"/>
    </source>
</evidence>
<organism evidence="12 13">
    <name type="scientific">Pseudonocardia kunmingensis</name>
    <dbReference type="NCBI Taxonomy" id="630975"/>
    <lineage>
        <taxon>Bacteria</taxon>
        <taxon>Bacillati</taxon>
        <taxon>Actinomycetota</taxon>
        <taxon>Actinomycetes</taxon>
        <taxon>Pseudonocardiales</taxon>
        <taxon>Pseudonocardiaceae</taxon>
        <taxon>Pseudonocardia</taxon>
    </lineage>
</organism>
<dbReference type="GO" id="GO:0005524">
    <property type="term" value="F:ATP binding"/>
    <property type="evidence" value="ECO:0007669"/>
    <property type="project" value="UniProtKB-KW"/>
</dbReference>
<dbReference type="PANTHER" id="PTHR24421:SF10">
    <property type="entry name" value="NITRATE_NITRITE SENSOR PROTEIN NARQ"/>
    <property type="match status" value="1"/>
</dbReference>
<comment type="caution">
    <text evidence="12">The sequence shown here is derived from an EMBL/GenBank/DDBJ whole genome shotgun (WGS) entry which is preliminary data.</text>
</comment>
<evidence type="ECO:0000256" key="6">
    <source>
        <dbReference type="ARBA" id="ARBA00022777"/>
    </source>
</evidence>
<keyword evidence="8" id="KW-0902">Two-component regulatory system</keyword>
<sequence>MSALPVPLYAPLVLFDEWDEDCGQGRRSVVLVATMVVLVALTVVSWSDRSAASGLLPLDIAVGVLACGLLPLMLRRTVPVALVLVVLAVLSPAATPPATCGALLVAQRRPLVVAIAVGLAGVAGHAVQGLWRPTAGLAFVWWLVLAVVAHAALVASGALTRARRALLVSLRERARRAEAEQAQRVAAARSHERTLIAREMHDVLAHRLSLVAASAGALEYRPDASPEKIARAAGVVRAGVHQALEELREVIGVLRADGTDPAADRPQPVLADLSALLAESRDAGAVVHVDDRVTDPAAAPVTTGRTAYRIVQEGLTNARKHAPGGPVHVRLEGGPGDGLLIELRNPVPGGPPEAPPGSGTGLVGLAERAQLAGGTLGHEITPDGRFRLHAALPWPP</sequence>
<protein>
    <recommendedName>
        <fullName evidence="2">histidine kinase</fullName>
        <ecNumber evidence="2">2.7.13.3</ecNumber>
    </recommendedName>
</protein>
<evidence type="ECO:0000313" key="13">
    <source>
        <dbReference type="Proteomes" id="UP000315677"/>
    </source>
</evidence>
<evidence type="ECO:0000259" key="10">
    <source>
        <dbReference type="Pfam" id="PF02518"/>
    </source>
</evidence>
<keyword evidence="3" id="KW-0597">Phosphoprotein</keyword>
<keyword evidence="9" id="KW-0812">Transmembrane</keyword>
<gene>
    <name evidence="12" type="ORF">FB558_2084</name>
</gene>
<evidence type="ECO:0000256" key="9">
    <source>
        <dbReference type="SAM" id="Phobius"/>
    </source>
</evidence>
<evidence type="ECO:0000256" key="2">
    <source>
        <dbReference type="ARBA" id="ARBA00012438"/>
    </source>
</evidence>
<feature type="transmembrane region" description="Helical" evidence="9">
    <location>
        <begin position="28"/>
        <end position="47"/>
    </location>
</feature>
<dbReference type="RefSeq" id="WP_246106353.1">
    <property type="nucleotide sequence ID" value="NZ_VFPA01000001.1"/>
</dbReference>
<dbReference type="EC" id="2.7.13.3" evidence="2"/>
<dbReference type="EMBL" id="VFPA01000001">
    <property type="protein sequence ID" value="TQM15301.1"/>
    <property type="molecule type" value="Genomic_DNA"/>
</dbReference>
<evidence type="ECO:0000259" key="11">
    <source>
        <dbReference type="Pfam" id="PF07730"/>
    </source>
</evidence>
<dbReference type="CDD" id="cd16917">
    <property type="entry name" value="HATPase_UhpB-NarQ-NarX-like"/>
    <property type="match status" value="1"/>
</dbReference>
<keyword evidence="6 12" id="KW-0418">Kinase</keyword>
<dbReference type="InterPro" id="IPR050482">
    <property type="entry name" value="Sensor_HK_TwoCompSys"/>
</dbReference>
<dbReference type="InterPro" id="IPR036890">
    <property type="entry name" value="HATPase_C_sf"/>
</dbReference>
<evidence type="ECO:0000256" key="5">
    <source>
        <dbReference type="ARBA" id="ARBA00022741"/>
    </source>
</evidence>
<keyword evidence="9" id="KW-0472">Membrane</keyword>
<dbReference type="Proteomes" id="UP000315677">
    <property type="component" value="Unassembled WGS sequence"/>
</dbReference>
<keyword evidence="13" id="KW-1185">Reference proteome</keyword>
<dbReference type="GO" id="GO:0016020">
    <property type="term" value="C:membrane"/>
    <property type="evidence" value="ECO:0007669"/>
    <property type="project" value="InterPro"/>
</dbReference>
<evidence type="ECO:0000256" key="1">
    <source>
        <dbReference type="ARBA" id="ARBA00000085"/>
    </source>
</evidence>
<dbReference type="SUPFAM" id="SSF55874">
    <property type="entry name" value="ATPase domain of HSP90 chaperone/DNA topoisomerase II/histidine kinase"/>
    <property type="match status" value="1"/>
</dbReference>
<dbReference type="Gene3D" id="1.20.5.1930">
    <property type="match status" value="1"/>
</dbReference>
<feature type="domain" description="Histidine kinase/HSP90-like ATPase" evidence="10">
    <location>
        <begin position="306"/>
        <end position="393"/>
    </location>
</feature>
<evidence type="ECO:0000256" key="4">
    <source>
        <dbReference type="ARBA" id="ARBA00022679"/>
    </source>
</evidence>
<dbReference type="GO" id="GO:0046983">
    <property type="term" value="F:protein dimerization activity"/>
    <property type="evidence" value="ECO:0007669"/>
    <property type="project" value="InterPro"/>
</dbReference>
<dbReference type="InterPro" id="IPR011712">
    <property type="entry name" value="Sig_transdc_His_kin_sub3_dim/P"/>
</dbReference>
<keyword evidence="5" id="KW-0547">Nucleotide-binding</keyword>
<reference evidence="12 13" key="1">
    <citation type="submission" date="2019-06" db="EMBL/GenBank/DDBJ databases">
        <title>Sequencing the genomes of 1000 actinobacteria strains.</title>
        <authorList>
            <person name="Klenk H.-P."/>
        </authorList>
    </citation>
    <scope>NUCLEOTIDE SEQUENCE [LARGE SCALE GENOMIC DNA]</scope>
    <source>
        <strain evidence="12 13">DSM 45301</strain>
    </source>
</reference>
<comment type="catalytic activity">
    <reaction evidence="1">
        <text>ATP + protein L-histidine = ADP + protein N-phospho-L-histidine.</text>
        <dbReference type="EC" id="2.7.13.3"/>
    </reaction>
</comment>
<keyword evidence="9" id="KW-1133">Transmembrane helix</keyword>
<evidence type="ECO:0000256" key="8">
    <source>
        <dbReference type="ARBA" id="ARBA00023012"/>
    </source>
</evidence>